<feature type="domain" description="Peptidase S9 prolyl oligopeptidase catalytic" evidence="2">
    <location>
        <begin position="3"/>
        <end position="43"/>
    </location>
</feature>
<accession>A0AAF1KJD3</accession>
<dbReference type="InterPro" id="IPR001375">
    <property type="entry name" value="Peptidase_S9_cat"/>
</dbReference>
<name>A0AAF1KJD3_9HYPH</name>
<reference evidence="3 4" key="1">
    <citation type="journal article" date="2018" name="Sci. Rep.">
        <title>Rhizobium tumorigenes sp. nov., a novel plant tumorigenic bacterium isolated from cane gall tumors on thornless blackberry.</title>
        <authorList>
            <person name="Kuzmanovi N."/>
            <person name="Smalla K."/>
            <person name="Gronow S."/>
            <person name="PuBawska J."/>
        </authorList>
    </citation>
    <scope>NUCLEOTIDE SEQUENCE [LARGE SCALE GENOMIC DNA]</scope>
    <source>
        <strain evidence="3 4">1078</strain>
    </source>
</reference>
<dbReference type="Pfam" id="PF00326">
    <property type="entry name" value="Peptidase_S9"/>
    <property type="match status" value="1"/>
</dbReference>
<evidence type="ECO:0000256" key="1">
    <source>
        <dbReference type="SAM" id="MobiDB-lite"/>
    </source>
</evidence>
<dbReference type="Gene3D" id="3.40.50.1820">
    <property type="entry name" value="alpha/beta hydrolase"/>
    <property type="match status" value="1"/>
</dbReference>
<dbReference type="InterPro" id="IPR029058">
    <property type="entry name" value="AB_hydrolase_fold"/>
</dbReference>
<dbReference type="GO" id="GO:0008236">
    <property type="term" value="F:serine-type peptidase activity"/>
    <property type="evidence" value="ECO:0007669"/>
    <property type="project" value="InterPro"/>
</dbReference>
<dbReference type="GO" id="GO:0006508">
    <property type="term" value="P:proteolysis"/>
    <property type="evidence" value="ECO:0007669"/>
    <property type="project" value="InterPro"/>
</dbReference>
<organism evidence="3 4">
    <name type="scientific">Rhizobium tumorigenes</name>
    <dbReference type="NCBI Taxonomy" id="2041385"/>
    <lineage>
        <taxon>Bacteria</taxon>
        <taxon>Pseudomonadati</taxon>
        <taxon>Pseudomonadota</taxon>
        <taxon>Alphaproteobacteria</taxon>
        <taxon>Hyphomicrobiales</taxon>
        <taxon>Rhizobiaceae</taxon>
        <taxon>Rhizobium/Agrobacterium group</taxon>
        <taxon>Rhizobium</taxon>
    </lineage>
</organism>
<evidence type="ECO:0000313" key="3">
    <source>
        <dbReference type="EMBL" id="WFR98837.1"/>
    </source>
</evidence>
<sequence>MAERSPIHKVNSVTKPMLIFHGANDVRCKVAQSDTIVEAMQGKRSRSCSGSIPSPDRRPSRHAFPRK</sequence>
<evidence type="ECO:0000259" key="2">
    <source>
        <dbReference type="Pfam" id="PF00326"/>
    </source>
</evidence>
<dbReference type="AlphaFoldDB" id="A0AAF1KJD3"/>
<keyword evidence="3" id="KW-0614">Plasmid</keyword>
<dbReference type="SUPFAM" id="SSF53474">
    <property type="entry name" value="alpha/beta-Hydrolases"/>
    <property type="match status" value="1"/>
</dbReference>
<dbReference type="KEGG" id="rtu:PR017_24420"/>
<protein>
    <recommendedName>
        <fullName evidence="2">Peptidase S9 prolyl oligopeptidase catalytic domain-containing protein</fullName>
    </recommendedName>
</protein>
<dbReference type="Proteomes" id="UP000249499">
    <property type="component" value="Plasmid unnamed1"/>
</dbReference>
<reference evidence="4" key="2">
    <citation type="journal article" date="2023" name="MicrobiologyOpen">
        <title>Genomics of the tumorigenes clade of the family Rhizobiaceae and description of Rhizobium rhododendri sp. nov.</title>
        <authorList>
            <person name="Kuzmanovic N."/>
            <person name="diCenzo G.C."/>
            <person name="Bunk B."/>
            <person name="Sproeer C."/>
            <person name="Fruehling A."/>
            <person name="Neumann-Schaal M."/>
            <person name="Overmann J."/>
            <person name="Smalla K."/>
        </authorList>
    </citation>
    <scope>NUCLEOTIDE SEQUENCE [LARGE SCALE GENOMIC DNA]</scope>
    <source>
        <strain evidence="4">1078</strain>
        <plasmid evidence="4">unnamed1</plasmid>
    </source>
</reference>
<evidence type="ECO:0000313" key="4">
    <source>
        <dbReference type="Proteomes" id="UP000249499"/>
    </source>
</evidence>
<proteinExistence type="predicted"/>
<keyword evidence="4" id="KW-1185">Reference proteome</keyword>
<feature type="region of interest" description="Disordered" evidence="1">
    <location>
        <begin position="40"/>
        <end position="67"/>
    </location>
</feature>
<gene>
    <name evidence="3" type="ORF">PR017_24420</name>
</gene>
<dbReference type="EMBL" id="CP117258">
    <property type="protein sequence ID" value="WFR98837.1"/>
    <property type="molecule type" value="Genomic_DNA"/>
</dbReference>
<geneLocation type="plasmid" evidence="3 4">
    <name>unnamed1</name>
</geneLocation>